<evidence type="ECO:0000256" key="1">
    <source>
        <dbReference type="ARBA" id="ARBA00022801"/>
    </source>
</evidence>
<reference evidence="3 4" key="1">
    <citation type="journal article" date="2016" name="Nat. Commun.">
        <title>Thousands of microbial genomes shed light on interconnected biogeochemical processes in an aquifer system.</title>
        <authorList>
            <person name="Anantharaman K."/>
            <person name="Brown C.T."/>
            <person name="Hug L.A."/>
            <person name="Sharon I."/>
            <person name="Castelle C.J."/>
            <person name="Probst A.J."/>
            <person name="Thomas B.C."/>
            <person name="Singh A."/>
            <person name="Wilkins M.J."/>
            <person name="Karaoz U."/>
            <person name="Brodie E.L."/>
            <person name="Williams K.H."/>
            <person name="Hubbard S.S."/>
            <person name="Banfield J.F."/>
        </authorList>
    </citation>
    <scope>NUCLEOTIDE SEQUENCE [LARGE SCALE GENOMIC DNA]</scope>
</reference>
<evidence type="ECO:0000313" key="3">
    <source>
        <dbReference type="EMBL" id="OGY64937.1"/>
    </source>
</evidence>
<gene>
    <name evidence="3" type="ORF">A3A04_01985</name>
</gene>
<protein>
    <recommendedName>
        <fullName evidence="2">Non-canonical purine NTP phosphatase/PRRC1 domain-containing protein</fullName>
    </recommendedName>
</protein>
<keyword evidence="1" id="KW-0378">Hydrolase</keyword>
<evidence type="ECO:0000313" key="4">
    <source>
        <dbReference type="Proteomes" id="UP000178517"/>
    </source>
</evidence>
<feature type="domain" description="Non-canonical purine NTP phosphatase/PRRC1" evidence="2">
    <location>
        <begin position="2"/>
        <end position="81"/>
    </location>
</feature>
<sequence>MCSIFDGKEDHLGLSSGFEIPGIIAKLILRENLDGNVAMIKAGFTDNPRVGNNEGMLGILTKGKITRQDQIEQAIANALIYILFKK</sequence>
<comment type="caution">
    <text evidence="3">The sequence shown here is derived from an EMBL/GenBank/DDBJ whole genome shotgun (WGS) entry which is preliminary data.</text>
</comment>
<accession>A0A1G1ZM75</accession>
<dbReference type="Proteomes" id="UP000178517">
    <property type="component" value="Unassembled WGS sequence"/>
</dbReference>
<dbReference type="EMBL" id="MHJI01000028">
    <property type="protein sequence ID" value="OGY64937.1"/>
    <property type="molecule type" value="Genomic_DNA"/>
</dbReference>
<proteinExistence type="predicted"/>
<dbReference type="InterPro" id="IPR029001">
    <property type="entry name" value="ITPase-like_fam"/>
</dbReference>
<dbReference type="InterPro" id="IPR026533">
    <property type="entry name" value="NTPase/PRRC1"/>
</dbReference>
<dbReference type="SUPFAM" id="SSF52972">
    <property type="entry name" value="ITPase-like"/>
    <property type="match status" value="1"/>
</dbReference>
<organism evidence="3 4">
    <name type="scientific">Candidatus Harrisonbacteria bacterium RIFCSPLOWO2_01_FULL_40_28</name>
    <dbReference type="NCBI Taxonomy" id="1798406"/>
    <lineage>
        <taxon>Bacteria</taxon>
        <taxon>Candidatus Harrisoniibacteriota</taxon>
    </lineage>
</organism>
<evidence type="ECO:0000259" key="2">
    <source>
        <dbReference type="Pfam" id="PF01931"/>
    </source>
</evidence>
<dbReference type="Gene3D" id="3.90.950.10">
    <property type="match status" value="1"/>
</dbReference>
<dbReference type="GO" id="GO:0016787">
    <property type="term" value="F:hydrolase activity"/>
    <property type="evidence" value="ECO:0007669"/>
    <property type="project" value="UniProtKB-KW"/>
</dbReference>
<dbReference type="Pfam" id="PF01931">
    <property type="entry name" value="NTPase_I-T"/>
    <property type="match status" value="1"/>
</dbReference>
<dbReference type="AlphaFoldDB" id="A0A1G1ZM75"/>
<name>A0A1G1ZM75_9BACT</name>